<dbReference type="Proteomes" id="UP000216147">
    <property type="component" value="Unassembled WGS sequence"/>
</dbReference>
<dbReference type="EMBL" id="NCEQ01000007">
    <property type="protein sequence ID" value="OYX56819.1"/>
    <property type="molecule type" value="Genomic_DNA"/>
</dbReference>
<evidence type="ECO:0008006" key="4">
    <source>
        <dbReference type="Google" id="ProtNLM"/>
    </source>
</evidence>
<proteinExistence type="predicted"/>
<organism evidence="2 3">
    <name type="scientific">Brevundimonas subvibrioides</name>
    <dbReference type="NCBI Taxonomy" id="74313"/>
    <lineage>
        <taxon>Bacteria</taxon>
        <taxon>Pseudomonadati</taxon>
        <taxon>Pseudomonadota</taxon>
        <taxon>Alphaproteobacteria</taxon>
        <taxon>Caulobacterales</taxon>
        <taxon>Caulobacteraceae</taxon>
        <taxon>Brevundimonas</taxon>
    </lineage>
</organism>
<keyword evidence="1" id="KW-0732">Signal</keyword>
<gene>
    <name evidence="2" type="ORF">B7Y86_08640</name>
</gene>
<name>A0A258HJ55_9CAUL</name>
<evidence type="ECO:0000256" key="1">
    <source>
        <dbReference type="SAM" id="SignalP"/>
    </source>
</evidence>
<dbReference type="AlphaFoldDB" id="A0A258HJ55"/>
<feature type="chain" id="PRO_5012988661" description="Alkaline proteinase inhibitor/ Outer membrane lipoprotein Omp19 domain-containing protein" evidence="1">
    <location>
        <begin position="22"/>
        <end position="155"/>
    </location>
</feature>
<protein>
    <recommendedName>
        <fullName evidence="4">Alkaline proteinase inhibitor/ Outer membrane lipoprotein Omp19 domain-containing protein</fullName>
    </recommendedName>
</protein>
<accession>A0A258HJ55</accession>
<feature type="signal peptide" evidence="1">
    <location>
        <begin position="1"/>
        <end position="21"/>
    </location>
</feature>
<sequence>MRTLILGAALLVAACSQEATAPAPDAAAPATTAEASAPATGAPALAGAYTFFGDNLTAASCSLVLDGRAIEGAPGVFGVTLGTALVTAGVAGEVPCEEAYPFLAVLTGWEELEGGGIRLIGAEGSVFGDFRLTDGAYSGVIAYDGKTYGLSPETV</sequence>
<reference evidence="2 3" key="1">
    <citation type="submission" date="2017-03" db="EMBL/GenBank/DDBJ databases">
        <title>Lifting the veil on microbial sulfur biogeochemistry in mining wastewaters.</title>
        <authorList>
            <person name="Kantor R.S."/>
            <person name="Colenbrander Nelson T."/>
            <person name="Marshall S."/>
            <person name="Bennett D."/>
            <person name="Apte S."/>
            <person name="Camacho D."/>
            <person name="Thomas B.C."/>
            <person name="Warren L.A."/>
            <person name="Banfield J.F."/>
        </authorList>
    </citation>
    <scope>NUCLEOTIDE SEQUENCE [LARGE SCALE GENOMIC DNA]</scope>
    <source>
        <strain evidence="2">32-68-21</strain>
    </source>
</reference>
<comment type="caution">
    <text evidence="2">The sequence shown here is derived from an EMBL/GenBank/DDBJ whole genome shotgun (WGS) entry which is preliminary data.</text>
</comment>
<evidence type="ECO:0000313" key="3">
    <source>
        <dbReference type="Proteomes" id="UP000216147"/>
    </source>
</evidence>
<evidence type="ECO:0000313" key="2">
    <source>
        <dbReference type="EMBL" id="OYX56819.1"/>
    </source>
</evidence>
<dbReference type="PROSITE" id="PS51257">
    <property type="entry name" value="PROKAR_LIPOPROTEIN"/>
    <property type="match status" value="1"/>
</dbReference>